<accession>A0A381NLV7</accession>
<gene>
    <name evidence="1" type="ORF">METZ01_LOCUS7948</name>
</gene>
<dbReference type="InterPro" id="IPR045584">
    <property type="entry name" value="Pilin-like"/>
</dbReference>
<proteinExistence type="predicted"/>
<dbReference type="EMBL" id="UINC01000427">
    <property type="protein sequence ID" value="SUZ55094.1"/>
    <property type="molecule type" value="Genomic_DNA"/>
</dbReference>
<reference evidence="1" key="1">
    <citation type="submission" date="2018-05" db="EMBL/GenBank/DDBJ databases">
        <authorList>
            <person name="Lanie J.A."/>
            <person name="Ng W.-L."/>
            <person name="Kazmierczak K.M."/>
            <person name="Andrzejewski T.M."/>
            <person name="Davidsen T.M."/>
            <person name="Wayne K.J."/>
            <person name="Tettelin H."/>
            <person name="Glass J.I."/>
            <person name="Rusch D."/>
            <person name="Podicherti R."/>
            <person name="Tsui H.-C.T."/>
            <person name="Winkler M.E."/>
        </authorList>
    </citation>
    <scope>NUCLEOTIDE SEQUENCE</scope>
</reference>
<evidence type="ECO:0000313" key="1">
    <source>
        <dbReference type="EMBL" id="SUZ55094.1"/>
    </source>
</evidence>
<sequence length="243" mass="27585">VLELLISVALLGLVMSLLYGAFFQISNSSLQVNATLETRQELRLLMKMVLDDLQSIKYLKHFADSSQSTIQQRETGLIAERKLGPENPDTGELEEVTSIYFHTVIKTRFYPEEKERDPELHEVGYSLEENQDTKTWEFVRREDFYLDGNIREGGKSYILSEAVTKFDLELLESETALAGGGFKEEWTTEWNSDEKNCIGTGEPFCLPRAIKLSMTLSGKDKQSVADSQVINLCVPPCNPEIFK</sequence>
<protein>
    <recommendedName>
        <fullName evidence="2">Type II secretion system protein J</fullName>
    </recommendedName>
</protein>
<organism evidence="1">
    <name type="scientific">marine metagenome</name>
    <dbReference type="NCBI Taxonomy" id="408172"/>
    <lineage>
        <taxon>unclassified sequences</taxon>
        <taxon>metagenomes</taxon>
        <taxon>ecological metagenomes</taxon>
    </lineage>
</organism>
<dbReference type="SUPFAM" id="SSF54523">
    <property type="entry name" value="Pili subunits"/>
    <property type="match status" value="1"/>
</dbReference>
<evidence type="ECO:0008006" key="2">
    <source>
        <dbReference type="Google" id="ProtNLM"/>
    </source>
</evidence>
<feature type="non-terminal residue" evidence="1">
    <location>
        <position position="1"/>
    </location>
</feature>
<name>A0A381NLV7_9ZZZZ</name>
<dbReference type="AlphaFoldDB" id="A0A381NLV7"/>